<dbReference type="SUPFAM" id="SSF117916">
    <property type="entry name" value="Fe-S cluster assembly (FSCA) domain-like"/>
    <property type="match status" value="1"/>
</dbReference>
<dbReference type="InterPro" id="IPR056572">
    <property type="entry name" value="Zn_ribbon_PaaD"/>
</dbReference>
<feature type="domain" description="PaaD zinc beta ribbon" evidence="3">
    <location>
        <begin position="147"/>
        <end position="197"/>
    </location>
</feature>
<dbReference type="PANTHER" id="PTHR42831">
    <property type="entry name" value="FE-S PROTEIN MATURATION AUXILIARY FACTOR YITW"/>
    <property type="match status" value="1"/>
</dbReference>
<dbReference type="InterPro" id="IPR011883">
    <property type="entry name" value="PaaD-like"/>
</dbReference>
<evidence type="ECO:0000259" key="3">
    <source>
        <dbReference type="Pfam" id="PF23451"/>
    </source>
</evidence>
<feature type="domain" description="MIP18 family-like" evidence="2">
    <location>
        <begin position="47"/>
        <end position="105"/>
    </location>
</feature>
<name>A0A1H1YDV7_9PSED</name>
<dbReference type="Proteomes" id="UP000243359">
    <property type="component" value="Chromosome I"/>
</dbReference>
<dbReference type="AlphaFoldDB" id="A0A1H1YDV7"/>
<dbReference type="Pfam" id="PF23451">
    <property type="entry name" value="Zn_ribbon_PaaD"/>
    <property type="match status" value="1"/>
</dbReference>
<dbReference type="InterPro" id="IPR002744">
    <property type="entry name" value="MIP18-like"/>
</dbReference>
<protein>
    <submittedName>
        <fullName evidence="4">Ring-1,2-phenylacetyl-CoA epoxidase subunit PaaD</fullName>
    </submittedName>
</protein>
<accession>A0A1H1YDV7</accession>
<dbReference type="InterPro" id="IPR034904">
    <property type="entry name" value="FSCA_dom_sf"/>
</dbReference>
<sequence length="199" mass="21472">MSKDSELDALFGGSPVAGMGSSDQPSGLIASDGGARAADESDLPRAWQVLEQVMDPEVPVVSVIDLGIIRDVAWVDGHLQVAVTPTYSGCPATELIENEVSKALERAGFRAPRIERRLAPAWTTDWISEQGRERLRAFGIAPPSGSSSKRSLLGEKDEISCPHCGSHDTEVVSQFGSTACKALYRCRSCLEPFDYFKCI</sequence>
<evidence type="ECO:0000256" key="1">
    <source>
        <dbReference type="SAM" id="MobiDB-lite"/>
    </source>
</evidence>
<dbReference type="EMBL" id="LT629751">
    <property type="protein sequence ID" value="SDT19186.1"/>
    <property type="molecule type" value="Genomic_DNA"/>
</dbReference>
<proteinExistence type="predicted"/>
<dbReference type="Pfam" id="PF01883">
    <property type="entry name" value="FeS_assembly_P"/>
    <property type="match status" value="1"/>
</dbReference>
<dbReference type="Gene3D" id="3.30.300.130">
    <property type="entry name" value="Fe-S cluster assembly (FSCA)"/>
    <property type="match status" value="1"/>
</dbReference>
<evidence type="ECO:0000313" key="5">
    <source>
        <dbReference type="Proteomes" id="UP000243359"/>
    </source>
</evidence>
<dbReference type="NCBIfam" id="TIGR02159">
    <property type="entry name" value="PA_CoA_Oxy4"/>
    <property type="match status" value="1"/>
</dbReference>
<dbReference type="PANTHER" id="PTHR42831:SF3">
    <property type="entry name" value="1,2-PHENYLACETYL-COA EPOXIDASE, SUBUNIT D-RELATED"/>
    <property type="match status" value="1"/>
</dbReference>
<organism evidence="4 5">
    <name type="scientific">Pseudomonas oryzae</name>
    <dbReference type="NCBI Taxonomy" id="1392877"/>
    <lineage>
        <taxon>Bacteria</taxon>
        <taxon>Pseudomonadati</taxon>
        <taxon>Pseudomonadota</taxon>
        <taxon>Gammaproteobacteria</taxon>
        <taxon>Pseudomonadales</taxon>
        <taxon>Pseudomonadaceae</taxon>
        <taxon>Pseudomonas</taxon>
    </lineage>
</organism>
<keyword evidence="5" id="KW-1185">Reference proteome</keyword>
<reference evidence="5" key="1">
    <citation type="submission" date="2016-10" db="EMBL/GenBank/DDBJ databases">
        <authorList>
            <person name="Varghese N."/>
            <person name="Submissions S."/>
        </authorList>
    </citation>
    <scope>NUCLEOTIDE SEQUENCE [LARGE SCALE GENOMIC DNA]</scope>
    <source>
        <strain evidence="5">KCTC 32247</strain>
    </source>
</reference>
<dbReference type="InterPro" id="IPR052339">
    <property type="entry name" value="Fe-S_Maturation_MIP18"/>
</dbReference>
<evidence type="ECO:0000313" key="4">
    <source>
        <dbReference type="EMBL" id="SDT19186.1"/>
    </source>
</evidence>
<dbReference type="STRING" id="1392877.SAMN05216221_3745"/>
<gene>
    <name evidence="4" type="ORF">SAMN05216221_3745</name>
</gene>
<feature type="region of interest" description="Disordered" evidence="1">
    <location>
        <begin position="1"/>
        <end position="35"/>
    </location>
</feature>
<evidence type="ECO:0000259" key="2">
    <source>
        <dbReference type="Pfam" id="PF01883"/>
    </source>
</evidence>